<reference evidence="2 3" key="1">
    <citation type="journal article" date="2014" name="Antonie Van Leeuwenhoek">
        <title>Roseivivax atlanticus sp. nov., isolated from surface seawater of the Atlantic Ocean.</title>
        <authorList>
            <person name="Li G."/>
            <person name="Lai Q."/>
            <person name="Liu X."/>
            <person name="Sun F."/>
            <person name="Shao Z."/>
        </authorList>
    </citation>
    <scope>NUCLEOTIDE SEQUENCE [LARGE SCALE GENOMIC DNA]</scope>
    <source>
        <strain evidence="2 3">22II-s10s</strain>
    </source>
</reference>
<dbReference type="AlphaFoldDB" id="W4HDS7"/>
<comment type="caution">
    <text evidence="2">The sequence shown here is derived from an EMBL/GenBank/DDBJ whole genome shotgun (WGS) entry which is preliminary data.</text>
</comment>
<evidence type="ECO:0000313" key="3">
    <source>
        <dbReference type="Proteomes" id="UP000019063"/>
    </source>
</evidence>
<name>W4HDS7_9RHOB</name>
<protein>
    <recommendedName>
        <fullName evidence="4">Pectate lyase superfamily protein domain-containing protein</fullName>
    </recommendedName>
</protein>
<dbReference type="SUPFAM" id="SSF51126">
    <property type="entry name" value="Pectin lyase-like"/>
    <property type="match status" value="1"/>
</dbReference>
<dbReference type="STRING" id="1379903.ATO8_19984"/>
<dbReference type="RefSeq" id="WP_043847183.1">
    <property type="nucleotide sequence ID" value="NZ_AQQW01000021.1"/>
</dbReference>
<dbReference type="InterPro" id="IPR011050">
    <property type="entry name" value="Pectin_lyase_fold/virulence"/>
</dbReference>
<organism evidence="2 3">
    <name type="scientific">Roseivivax marinus</name>
    <dbReference type="NCBI Taxonomy" id="1379903"/>
    <lineage>
        <taxon>Bacteria</taxon>
        <taxon>Pseudomonadati</taxon>
        <taxon>Pseudomonadota</taxon>
        <taxon>Alphaproteobacteria</taxon>
        <taxon>Rhodobacterales</taxon>
        <taxon>Roseobacteraceae</taxon>
        <taxon>Roseivivax</taxon>
    </lineage>
</organism>
<evidence type="ECO:0008006" key="4">
    <source>
        <dbReference type="Google" id="ProtNLM"/>
    </source>
</evidence>
<feature type="region of interest" description="Disordered" evidence="1">
    <location>
        <begin position="1"/>
        <end position="20"/>
    </location>
</feature>
<accession>W4HDS7</accession>
<dbReference type="EMBL" id="AQQW01000021">
    <property type="protein sequence ID" value="ETW10912.1"/>
    <property type="molecule type" value="Genomic_DNA"/>
</dbReference>
<evidence type="ECO:0000313" key="2">
    <source>
        <dbReference type="EMBL" id="ETW10912.1"/>
    </source>
</evidence>
<dbReference type="Gene3D" id="2.160.20.10">
    <property type="entry name" value="Single-stranded right-handed beta-helix, Pectin lyase-like"/>
    <property type="match status" value="1"/>
</dbReference>
<gene>
    <name evidence="2" type="ORF">ATO8_19984</name>
</gene>
<proteinExistence type="predicted"/>
<keyword evidence="3" id="KW-1185">Reference proteome</keyword>
<sequence length="386" mass="41877">MTKSFKDFGAAGNGSGDDSSAIRQALESGEAIVNDPQSVFRITNPIVVDNDKFVNWKGGRIKVALSSGATAAFTFQTSAPAYQDQTIRISDVDIMTQNARANWGIAIDYAGNPTAASLGNARNHANVHLSRIHVGPWDNTQDDDRFTSGCVRVRNRCNSVIENCIFVGPKHDGDYYPNTRGLYIDGSGEPTNVKVTACTFKHLERGIEYPNDAEGMTVVDCLMNPVGYGILQTGDNGDFANLGYFVRGTHINARVACIDIKNAAEVFITDGEFYGQHAQGRAWRGVRLGMGGTVRVFRVQNCFFQGLSNGTDEAMGVELGNAAFGYITENYGSELQAMVDAAAMSGGNAFVYSRDNTYRRQSDNALITGLNAQSNDSTKINRAWSY</sequence>
<dbReference type="InterPro" id="IPR012334">
    <property type="entry name" value="Pectin_lyas_fold"/>
</dbReference>
<dbReference type="Proteomes" id="UP000019063">
    <property type="component" value="Unassembled WGS sequence"/>
</dbReference>
<evidence type="ECO:0000256" key="1">
    <source>
        <dbReference type="SAM" id="MobiDB-lite"/>
    </source>
</evidence>